<accession>A0ABP7KA99</accession>
<proteinExistence type="predicted"/>
<evidence type="ECO:0000259" key="1">
    <source>
        <dbReference type="Pfam" id="PF07171"/>
    </source>
</evidence>
<feature type="domain" description="Microcystin LR degradation protein MlrC N-terminal" evidence="2">
    <location>
        <begin position="37"/>
        <end position="324"/>
    </location>
</feature>
<feature type="domain" description="Microcystin LR degradation protein MlrC C-terminal" evidence="1">
    <location>
        <begin position="335"/>
        <end position="504"/>
    </location>
</feature>
<dbReference type="Proteomes" id="UP001501803">
    <property type="component" value="Unassembled WGS sequence"/>
</dbReference>
<reference evidence="4" key="1">
    <citation type="journal article" date="2019" name="Int. J. Syst. Evol. Microbiol.">
        <title>The Global Catalogue of Microorganisms (GCM) 10K type strain sequencing project: providing services to taxonomists for standard genome sequencing and annotation.</title>
        <authorList>
            <consortium name="The Broad Institute Genomics Platform"/>
            <consortium name="The Broad Institute Genome Sequencing Center for Infectious Disease"/>
            <person name="Wu L."/>
            <person name="Ma J."/>
        </authorList>
    </citation>
    <scope>NUCLEOTIDE SEQUENCE [LARGE SCALE GENOMIC DNA]</scope>
    <source>
        <strain evidence="4">JCM 17021</strain>
    </source>
</reference>
<sequence length="529" mass="56646">MNQNEQPGENQVMTVDPSEVWSGPLLPVDEGGLVRPRIGIAGIAIESSTFSPHVSGDEAFTVRRGDVLTNYYPFLTEGSELREAADWVPLMQARSIPGGAVAAETYAWMKQEILDGIRDNGPFDGFFLDIHGAMSVVGLTDAEADLAHAVRDALGPDVLVSAAMDLHGNVSRELLDEVDLITAYRMAPHEDEWNTKERAVFHLLSQLRSSVGDDPQARRPFLAWLQVPVLLPGEKTSTRIEPAASLYAEVSKIEALDGIIDAALWVGYAWADEARCQAAVVVTGYDRALIQSEASRLGRLYWDARDDFEFVADALSLDESIEAALAAPEARPFVISDSGDNPTAGGAGDVSWTLGQLLARPEFRDGSISVIHASIFDHAAVEQAVAAGLGAHVDLLVGGRVDPGPSGPVALSGTVFSITEGDADAGTQVVIKAGGVHAIITSRRKPFHHISDFTMLGLDPQHTDIVVVKIGYLEPELYDLAVGWKLALTPGGVDQDLLRLGHHNLAPGVFPFDTTGTPALHAIVVRRGD</sequence>
<dbReference type="InterPro" id="IPR015995">
    <property type="entry name" value="MlrC_N"/>
</dbReference>
<dbReference type="Pfam" id="PF07171">
    <property type="entry name" value="MlrC_C"/>
    <property type="match status" value="1"/>
</dbReference>
<evidence type="ECO:0000313" key="3">
    <source>
        <dbReference type="EMBL" id="GAA3870813.1"/>
    </source>
</evidence>
<dbReference type="InterPro" id="IPR009197">
    <property type="entry name" value="MlrC"/>
</dbReference>
<dbReference type="Pfam" id="PF07364">
    <property type="entry name" value="DUF1485"/>
    <property type="match status" value="1"/>
</dbReference>
<name>A0ABP7KA99_9MICO</name>
<organism evidence="3 4">
    <name type="scientific">Leifsonia kafniensis</name>
    <dbReference type="NCBI Taxonomy" id="475957"/>
    <lineage>
        <taxon>Bacteria</taxon>
        <taxon>Bacillati</taxon>
        <taxon>Actinomycetota</taxon>
        <taxon>Actinomycetes</taxon>
        <taxon>Micrococcales</taxon>
        <taxon>Microbacteriaceae</taxon>
        <taxon>Leifsonia</taxon>
    </lineage>
</organism>
<protein>
    <submittedName>
        <fullName evidence="3">M81 family metallopeptidase</fullName>
    </submittedName>
</protein>
<comment type="caution">
    <text evidence="3">The sequence shown here is derived from an EMBL/GenBank/DDBJ whole genome shotgun (WGS) entry which is preliminary data.</text>
</comment>
<dbReference type="InterPro" id="IPR010799">
    <property type="entry name" value="MlrC_C"/>
</dbReference>
<gene>
    <name evidence="3" type="ORF">GCM10022381_12430</name>
</gene>
<keyword evidence="4" id="KW-1185">Reference proteome</keyword>
<evidence type="ECO:0000313" key="4">
    <source>
        <dbReference type="Proteomes" id="UP001501803"/>
    </source>
</evidence>
<evidence type="ECO:0000259" key="2">
    <source>
        <dbReference type="Pfam" id="PF07364"/>
    </source>
</evidence>
<dbReference type="PIRSF" id="PIRSF012702">
    <property type="entry name" value="UCP012702"/>
    <property type="match status" value="1"/>
</dbReference>
<dbReference type="EMBL" id="BAABCN010000002">
    <property type="protein sequence ID" value="GAA3870813.1"/>
    <property type="molecule type" value="Genomic_DNA"/>
</dbReference>